<name>A0ABN2N653_9PSEU</name>
<keyword evidence="3" id="KW-0805">Transcription regulation</keyword>
<gene>
    <name evidence="6" type="ORF">GCM10009836_38410</name>
</gene>
<dbReference type="InterPro" id="IPR029016">
    <property type="entry name" value="GAF-like_dom_sf"/>
</dbReference>
<dbReference type="SUPFAM" id="SSF55781">
    <property type="entry name" value="GAF domain-like"/>
    <property type="match status" value="1"/>
</dbReference>
<evidence type="ECO:0000256" key="1">
    <source>
        <dbReference type="ARBA" id="ARBA00022679"/>
    </source>
</evidence>
<dbReference type="Pfam" id="PF13185">
    <property type="entry name" value="GAF_2"/>
    <property type="match status" value="1"/>
</dbReference>
<keyword evidence="1" id="KW-0808">Transferase</keyword>
<dbReference type="EMBL" id="BAAAQK010000012">
    <property type="protein sequence ID" value="GAA1854660.1"/>
    <property type="molecule type" value="Genomic_DNA"/>
</dbReference>
<evidence type="ECO:0000313" key="6">
    <source>
        <dbReference type="EMBL" id="GAA1854660.1"/>
    </source>
</evidence>
<comment type="caution">
    <text evidence="6">The sequence shown here is derived from an EMBL/GenBank/DDBJ whole genome shotgun (WGS) entry which is preliminary data.</text>
</comment>
<proteinExistence type="predicted"/>
<feature type="domain" description="ANTAR" evidence="5">
    <location>
        <begin position="182"/>
        <end position="243"/>
    </location>
</feature>
<accession>A0ABN2N653</accession>
<keyword evidence="2" id="KW-0418">Kinase</keyword>
<evidence type="ECO:0000256" key="3">
    <source>
        <dbReference type="ARBA" id="ARBA00023015"/>
    </source>
</evidence>
<dbReference type="InterPro" id="IPR005561">
    <property type="entry name" value="ANTAR"/>
</dbReference>
<dbReference type="InterPro" id="IPR012074">
    <property type="entry name" value="GAF_ANTAR"/>
</dbReference>
<dbReference type="InterPro" id="IPR011006">
    <property type="entry name" value="CheY-like_superfamily"/>
</dbReference>
<sequence length="262" mass="28030">MAMQEGSPEPAASDAGRRERQVAGAFVELADTLVDDYDMIDLLDRLVGHSLRLLGADAAAIMLVDAGGGLRTVAASSEDAELMELLQLQAGEGPCVDCVRTATAVTVTDLSDTDRWPRFVAAASARGTFRSVHALPLRLRGEAMGAMNLLHHTPGPLPPEDLALGQALADVATIGILAERAVRRGEVVTEQLQNALNSRVVIEQAKGVVAQHSGVAMEEAFEQLRRYSRRSNRRLAEVAGDVVTRRLDPRVLAAQDRATDHG</sequence>
<dbReference type="InterPro" id="IPR003018">
    <property type="entry name" value="GAF"/>
</dbReference>
<dbReference type="InterPro" id="IPR036388">
    <property type="entry name" value="WH-like_DNA-bd_sf"/>
</dbReference>
<dbReference type="SMART" id="SM00065">
    <property type="entry name" value="GAF"/>
    <property type="match status" value="1"/>
</dbReference>
<dbReference type="PROSITE" id="PS50921">
    <property type="entry name" value="ANTAR"/>
    <property type="match status" value="1"/>
</dbReference>
<keyword evidence="4" id="KW-0804">Transcription</keyword>
<dbReference type="Pfam" id="PF03861">
    <property type="entry name" value="ANTAR"/>
    <property type="match status" value="1"/>
</dbReference>
<evidence type="ECO:0000259" key="5">
    <source>
        <dbReference type="PROSITE" id="PS50921"/>
    </source>
</evidence>
<protein>
    <submittedName>
        <fullName evidence="6">GAF and ANTAR domain-containing protein</fullName>
    </submittedName>
</protein>
<dbReference type="Gene3D" id="1.10.10.10">
    <property type="entry name" value="Winged helix-like DNA-binding domain superfamily/Winged helix DNA-binding domain"/>
    <property type="match status" value="1"/>
</dbReference>
<dbReference type="SUPFAM" id="SSF52172">
    <property type="entry name" value="CheY-like"/>
    <property type="match status" value="1"/>
</dbReference>
<dbReference type="SMART" id="SM01012">
    <property type="entry name" value="ANTAR"/>
    <property type="match status" value="1"/>
</dbReference>
<keyword evidence="7" id="KW-1185">Reference proteome</keyword>
<dbReference type="Gene3D" id="3.30.450.40">
    <property type="match status" value="1"/>
</dbReference>
<organism evidence="6 7">
    <name type="scientific">Pseudonocardia ailaonensis</name>
    <dbReference type="NCBI Taxonomy" id="367279"/>
    <lineage>
        <taxon>Bacteria</taxon>
        <taxon>Bacillati</taxon>
        <taxon>Actinomycetota</taxon>
        <taxon>Actinomycetes</taxon>
        <taxon>Pseudonocardiales</taxon>
        <taxon>Pseudonocardiaceae</taxon>
        <taxon>Pseudonocardia</taxon>
    </lineage>
</organism>
<dbReference type="PIRSF" id="PIRSF036625">
    <property type="entry name" value="GAF_ANTAR"/>
    <property type="match status" value="1"/>
</dbReference>
<evidence type="ECO:0000256" key="4">
    <source>
        <dbReference type="ARBA" id="ARBA00023163"/>
    </source>
</evidence>
<dbReference type="Proteomes" id="UP001500449">
    <property type="component" value="Unassembled WGS sequence"/>
</dbReference>
<reference evidence="6 7" key="1">
    <citation type="journal article" date="2019" name="Int. J. Syst. Evol. Microbiol.">
        <title>The Global Catalogue of Microorganisms (GCM) 10K type strain sequencing project: providing services to taxonomists for standard genome sequencing and annotation.</title>
        <authorList>
            <consortium name="The Broad Institute Genomics Platform"/>
            <consortium name="The Broad Institute Genome Sequencing Center for Infectious Disease"/>
            <person name="Wu L."/>
            <person name="Ma J."/>
        </authorList>
    </citation>
    <scope>NUCLEOTIDE SEQUENCE [LARGE SCALE GENOMIC DNA]</scope>
    <source>
        <strain evidence="6 7">JCM 16009</strain>
    </source>
</reference>
<evidence type="ECO:0000313" key="7">
    <source>
        <dbReference type="Proteomes" id="UP001500449"/>
    </source>
</evidence>
<evidence type="ECO:0000256" key="2">
    <source>
        <dbReference type="ARBA" id="ARBA00022777"/>
    </source>
</evidence>